<name>A0A918G5Y4_9PSEU</name>
<evidence type="ECO:0000313" key="2">
    <source>
        <dbReference type="Proteomes" id="UP000660680"/>
    </source>
</evidence>
<reference evidence="1" key="2">
    <citation type="submission" date="2020-09" db="EMBL/GenBank/DDBJ databases">
        <authorList>
            <person name="Sun Q."/>
            <person name="Ohkuma M."/>
        </authorList>
    </citation>
    <scope>NUCLEOTIDE SEQUENCE</scope>
    <source>
        <strain evidence="1">JCM 3276</strain>
    </source>
</reference>
<dbReference type="EMBL" id="BMRB01000001">
    <property type="protein sequence ID" value="GGS21129.1"/>
    <property type="molecule type" value="Genomic_DNA"/>
</dbReference>
<sequence>MLTVILRSAVDNFAHSAAGLRLRRRLFKGSKTYWEERYAKGGTSGAGSYGKQAEWKAEIVNAWVSELGVTSVIDLGCGDGNQLSLARYPRYLGLDRSSTAVWKCIERFSDDPTKSFLRYDPEDLWDPAGWLRGDLALSMEVIFHLVEDEVFDDYMSRLFDCAERFVVICSNDSVGTEQAPHEKHREFTKWVGQKRPEWTLDRRVDPPEDVDLMSSFFLYKRAD</sequence>
<dbReference type="InterPro" id="IPR029063">
    <property type="entry name" value="SAM-dependent_MTases_sf"/>
</dbReference>
<dbReference type="Proteomes" id="UP000660680">
    <property type="component" value="Unassembled WGS sequence"/>
</dbReference>
<keyword evidence="2" id="KW-1185">Reference proteome</keyword>
<protein>
    <recommendedName>
        <fullName evidence="3">Methyltransferase domain-containing protein</fullName>
    </recommendedName>
</protein>
<reference evidence="1" key="1">
    <citation type="journal article" date="2014" name="Int. J. Syst. Evol. Microbiol.">
        <title>Complete genome sequence of Corynebacterium casei LMG S-19264T (=DSM 44701T), isolated from a smear-ripened cheese.</title>
        <authorList>
            <consortium name="US DOE Joint Genome Institute (JGI-PGF)"/>
            <person name="Walter F."/>
            <person name="Albersmeier A."/>
            <person name="Kalinowski J."/>
            <person name="Ruckert C."/>
        </authorList>
    </citation>
    <scope>NUCLEOTIDE SEQUENCE</scope>
    <source>
        <strain evidence="1">JCM 3276</strain>
    </source>
</reference>
<gene>
    <name evidence="1" type="ORF">GCM10010171_12270</name>
</gene>
<organism evidence="1 2">
    <name type="scientific">Actinokineospora fastidiosa</name>
    <dbReference type="NCBI Taxonomy" id="1816"/>
    <lineage>
        <taxon>Bacteria</taxon>
        <taxon>Bacillati</taxon>
        <taxon>Actinomycetota</taxon>
        <taxon>Actinomycetes</taxon>
        <taxon>Pseudonocardiales</taxon>
        <taxon>Pseudonocardiaceae</taxon>
        <taxon>Actinokineospora</taxon>
    </lineage>
</organism>
<dbReference type="Gene3D" id="3.40.50.150">
    <property type="entry name" value="Vaccinia Virus protein VP39"/>
    <property type="match status" value="1"/>
</dbReference>
<evidence type="ECO:0000313" key="1">
    <source>
        <dbReference type="EMBL" id="GGS21129.1"/>
    </source>
</evidence>
<dbReference type="SUPFAM" id="SSF53335">
    <property type="entry name" value="S-adenosyl-L-methionine-dependent methyltransferases"/>
    <property type="match status" value="1"/>
</dbReference>
<dbReference type="AlphaFoldDB" id="A0A918G5Y4"/>
<accession>A0A918G5Y4</accession>
<evidence type="ECO:0008006" key="3">
    <source>
        <dbReference type="Google" id="ProtNLM"/>
    </source>
</evidence>
<proteinExistence type="predicted"/>
<comment type="caution">
    <text evidence="1">The sequence shown here is derived from an EMBL/GenBank/DDBJ whole genome shotgun (WGS) entry which is preliminary data.</text>
</comment>